<dbReference type="GO" id="GO:0008483">
    <property type="term" value="F:transaminase activity"/>
    <property type="evidence" value="ECO:0007669"/>
    <property type="project" value="TreeGrafter"/>
</dbReference>
<protein>
    <recommendedName>
        <fullName evidence="3">Aminotransferase DegT</fullName>
    </recommendedName>
</protein>
<dbReference type="Proteomes" id="UP000176450">
    <property type="component" value="Unassembled WGS sequence"/>
</dbReference>
<evidence type="ECO:0008006" key="3">
    <source>
        <dbReference type="Google" id="ProtNLM"/>
    </source>
</evidence>
<dbReference type="EMBL" id="MFJX01000077">
    <property type="protein sequence ID" value="OGG29228.1"/>
    <property type="molecule type" value="Genomic_DNA"/>
</dbReference>
<evidence type="ECO:0000313" key="2">
    <source>
        <dbReference type="Proteomes" id="UP000176450"/>
    </source>
</evidence>
<dbReference type="AlphaFoldDB" id="A0A1F6AX70"/>
<dbReference type="InterPro" id="IPR000653">
    <property type="entry name" value="DegT/StrS_aminotransferase"/>
</dbReference>
<accession>A0A1F6AX70</accession>
<dbReference type="Gene3D" id="3.40.640.10">
    <property type="entry name" value="Type I PLP-dependent aspartate aminotransferase-like (Major domain)"/>
    <property type="match status" value="1"/>
</dbReference>
<dbReference type="InterPro" id="IPR015424">
    <property type="entry name" value="PyrdxlP-dep_Trfase"/>
</dbReference>
<organism evidence="1 2">
    <name type="scientific">Candidatus Gottesmanbacteria bacterium RIFCSPLOWO2_01_FULL_46_9</name>
    <dbReference type="NCBI Taxonomy" id="1798394"/>
    <lineage>
        <taxon>Bacteria</taxon>
        <taxon>Candidatus Gottesmaniibacteriota</taxon>
    </lineage>
</organism>
<dbReference type="PANTHER" id="PTHR30244">
    <property type="entry name" value="TRANSAMINASE"/>
    <property type="match status" value="1"/>
</dbReference>
<dbReference type="CDD" id="cd00616">
    <property type="entry name" value="AHBA_syn"/>
    <property type="match status" value="1"/>
</dbReference>
<dbReference type="GO" id="GO:0030170">
    <property type="term" value="F:pyridoxal phosphate binding"/>
    <property type="evidence" value="ECO:0007669"/>
    <property type="project" value="TreeGrafter"/>
</dbReference>
<proteinExistence type="predicted"/>
<dbReference type="Pfam" id="PF01041">
    <property type="entry name" value="DegT_DnrJ_EryC1"/>
    <property type="match status" value="1"/>
</dbReference>
<dbReference type="PANTHER" id="PTHR30244:SF34">
    <property type="entry name" value="DTDP-4-AMINO-4,6-DIDEOXYGALACTOSE TRANSAMINASE"/>
    <property type="match status" value="1"/>
</dbReference>
<dbReference type="SUPFAM" id="SSF53383">
    <property type="entry name" value="PLP-dependent transferases"/>
    <property type="match status" value="1"/>
</dbReference>
<dbReference type="InterPro" id="IPR015421">
    <property type="entry name" value="PyrdxlP-dep_Trfase_major"/>
</dbReference>
<sequence>MSKPAVDDDDIKAVTDTLRSGTLVQGPKVAAFEKAFASYVGVAHAVAVSSGTAALHCAVHALGIGPGDEVITTPFTFIATASAVLYERANVVFADTKPDDFLIDPKEIAKKVTKRTKAVITVDLFGKLCDYKAIRTMIPRNVAIIEDSAQAVGAVRDEIHSGAWGDVGTFSLYATKNIMVGEGGILTTNSEKYDRISRLFRNVGQSDRYVYETVGYHYRMPEMSAALGISQLTKADKFNKTRRKNAA</sequence>
<name>A0A1F6AX70_9BACT</name>
<gene>
    <name evidence="1" type="ORF">A3A63_03260</name>
</gene>
<comment type="caution">
    <text evidence="1">The sequence shown here is derived from an EMBL/GenBank/DDBJ whole genome shotgun (WGS) entry which is preliminary data.</text>
</comment>
<dbReference type="GO" id="GO:0000271">
    <property type="term" value="P:polysaccharide biosynthetic process"/>
    <property type="evidence" value="ECO:0007669"/>
    <property type="project" value="TreeGrafter"/>
</dbReference>
<reference evidence="1 2" key="1">
    <citation type="journal article" date="2016" name="Nat. Commun.">
        <title>Thousands of microbial genomes shed light on interconnected biogeochemical processes in an aquifer system.</title>
        <authorList>
            <person name="Anantharaman K."/>
            <person name="Brown C.T."/>
            <person name="Hug L.A."/>
            <person name="Sharon I."/>
            <person name="Castelle C.J."/>
            <person name="Probst A.J."/>
            <person name="Thomas B.C."/>
            <person name="Singh A."/>
            <person name="Wilkins M.J."/>
            <person name="Karaoz U."/>
            <person name="Brodie E.L."/>
            <person name="Williams K.H."/>
            <person name="Hubbard S.S."/>
            <person name="Banfield J.F."/>
        </authorList>
    </citation>
    <scope>NUCLEOTIDE SEQUENCE [LARGE SCALE GENOMIC DNA]</scope>
</reference>
<evidence type="ECO:0000313" key="1">
    <source>
        <dbReference type="EMBL" id="OGG29228.1"/>
    </source>
</evidence>